<dbReference type="Ensembl" id="ENSCMIT00000003386.1">
    <property type="protein sequence ID" value="ENSCMIP00000003264.1"/>
    <property type="gene ID" value="ENSCMIG00000001944.1"/>
</dbReference>
<evidence type="ECO:0000256" key="2">
    <source>
        <dbReference type="ARBA" id="ARBA00022729"/>
    </source>
</evidence>
<dbReference type="Proteomes" id="UP000314986">
    <property type="component" value="Unassembled WGS sequence"/>
</dbReference>
<reference evidence="8" key="5">
    <citation type="submission" date="2025-09" db="UniProtKB">
        <authorList>
            <consortium name="Ensembl"/>
        </authorList>
    </citation>
    <scope>IDENTIFICATION</scope>
</reference>
<dbReference type="GO" id="GO:0009617">
    <property type="term" value="P:response to bacterium"/>
    <property type="evidence" value="ECO:0007669"/>
    <property type="project" value="TreeGrafter"/>
</dbReference>
<keyword evidence="4 6" id="KW-1015">Disulfide bond</keyword>
<evidence type="ECO:0000259" key="7">
    <source>
        <dbReference type="PROSITE" id="PS50923"/>
    </source>
</evidence>
<dbReference type="CDD" id="cd00033">
    <property type="entry name" value="CCP"/>
    <property type="match status" value="1"/>
</dbReference>
<dbReference type="InterPro" id="IPR000436">
    <property type="entry name" value="Sushi_SCR_CCP_dom"/>
</dbReference>
<evidence type="ECO:0000313" key="9">
    <source>
        <dbReference type="Proteomes" id="UP000314986"/>
    </source>
</evidence>
<feature type="disulfide bond" evidence="6">
    <location>
        <begin position="34"/>
        <end position="61"/>
    </location>
</feature>
<evidence type="ECO:0000256" key="4">
    <source>
        <dbReference type="ARBA" id="ARBA00023157"/>
    </source>
</evidence>
<proteinExistence type="predicted"/>
<dbReference type="InParanoid" id="A0A4W3GZJ3"/>
<organism evidence="8 9">
    <name type="scientific">Callorhinchus milii</name>
    <name type="common">Ghost shark</name>
    <dbReference type="NCBI Taxonomy" id="7868"/>
    <lineage>
        <taxon>Eukaryota</taxon>
        <taxon>Metazoa</taxon>
        <taxon>Chordata</taxon>
        <taxon>Craniata</taxon>
        <taxon>Vertebrata</taxon>
        <taxon>Chondrichthyes</taxon>
        <taxon>Holocephali</taxon>
        <taxon>Chimaeriformes</taxon>
        <taxon>Callorhinchidae</taxon>
        <taxon>Callorhinchus</taxon>
    </lineage>
</organism>
<dbReference type="Gene3D" id="2.10.70.10">
    <property type="entry name" value="Complement Module, domain 1"/>
    <property type="match status" value="1"/>
</dbReference>
<dbReference type="AlphaFoldDB" id="A0A4W3GZJ3"/>
<dbReference type="PANTHER" id="PTHR46393:SF7">
    <property type="entry name" value="COMPLEMENT C2"/>
    <property type="match status" value="1"/>
</dbReference>
<evidence type="ECO:0000256" key="6">
    <source>
        <dbReference type="PROSITE-ProRule" id="PRU00302"/>
    </source>
</evidence>
<keyword evidence="2" id="KW-0732">Signal</keyword>
<accession>A0A4W3GZJ3</accession>
<dbReference type="InterPro" id="IPR035976">
    <property type="entry name" value="Sushi/SCR/CCP_sf"/>
</dbReference>
<dbReference type="SUPFAM" id="SSF57535">
    <property type="entry name" value="Complement control module/SCR domain"/>
    <property type="match status" value="1"/>
</dbReference>
<reference evidence="9" key="2">
    <citation type="journal article" date="2007" name="PLoS Biol.">
        <title>Survey sequencing and comparative analysis of the elephant shark (Callorhinchus milii) genome.</title>
        <authorList>
            <person name="Venkatesh B."/>
            <person name="Kirkness E.F."/>
            <person name="Loh Y.H."/>
            <person name="Halpern A.L."/>
            <person name="Lee A.P."/>
            <person name="Johnson J."/>
            <person name="Dandona N."/>
            <person name="Viswanathan L.D."/>
            <person name="Tay A."/>
            <person name="Venter J.C."/>
            <person name="Strausberg R.L."/>
            <person name="Brenner S."/>
        </authorList>
    </citation>
    <scope>NUCLEOTIDE SEQUENCE [LARGE SCALE GENOMIC DNA]</scope>
</reference>
<comment type="caution">
    <text evidence="6">Lacks conserved residue(s) required for the propagation of feature annotation.</text>
</comment>
<dbReference type="SMART" id="SM00032">
    <property type="entry name" value="CCP"/>
    <property type="match status" value="1"/>
</dbReference>
<reference evidence="8" key="4">
    <citation type="submission" date="2025-08" db="UniProtKB">
        <authorList>
            <consortium name="Ensembl"/>
        </authorList>
    </citation>
    <scope>IDENTIFICATION</scope>
</reference>
<protein>
    <recommendedName>
        <fullName evidence="7">Sushi domain-containing protein</fullName>
    </recommendedName>
</protein>
<keyword evidence="1 6" id="KW-0768">Sushi</keyword>
<keyword evidence="9" id="KW-1185">Reference proteome</keyword>
<dbReference type="STRING" id="7868.ENSCMIP00000003264"/>
<dbReference type="GO" id="GO:0006956">
    <property type="term" value="P:complement activation"/>
    <property type="evidence" value="ECO:0007669"/>
    <property type="project" value="TreeGrafter"/>
</dbReference>
<sequence>VVCVAEHCRAPGVPPGGVKSGRRYGVGQWVSYRCSEGLILIGSETRSCQKDGEWTGAEPHCQRESGGHSASPCRSVCVWVCGSPSVSVSLCLGVWLCVAPSVSGCVALCLDVWLCVAPSVSGSVALR</sequence>
<dbReference type="GO" id="GO:0070062">
    <property type="term" value="C:extracellular exosome"/>
    <property type="evidence" value="ECO:0007669"/>
    <property type="project" value="TreeGrafter"/>
</dbReference>
<reference evidence="9" key="3">
    <citation type="journal article" date="2014" name="Nature">
        <title>Elephant shark genome provides unique insights into gnathostome evolution.</title>
        <authorList>
            <consortium name="International Elephant Shark Genome Sequencing Consortium"/>
            <person name="Venkatesh B."/>
            <person name="Lee A.P."/>
            <person name="Ravi V."/>
            <person name="Maurya A.K."/>
            <person name="Lian M.M."/>
            <person name="Swann J.B."/>
            <person name="Ohta Y."/>
            <person name="Flajnik M.F."/>
            <person name="Sutoh Y."/>
            <person name="Kasahara M."/>
            <person name="Hoon S."/>
            <person name="Gangu V."/>
            <person name="Roy S.W."/>
            <person name="Irimia M."/>
            <person name="Korzh V."/>
            <person name="Kondrychyn I."/>
            <person name="Lim Z.W."/>
            <person name="Tay B.H."/>
            <person name="Tohari S."/>
            <person name="Kong K.W."/>
            <person name="Ho S."/>
            <person name="Lorente-Galdos B."/>
            <person name="Quilez J."/>
            <person name="Marques-Bonet T."/>
            <person name="Raney B.J."/>
            <person name="Ingham P.W."/>
            <person name="Tay A."/>
            <person name="Hillier L.W."/>
            <person name="Minx P."/>
            <person name="Boehm T."/>
            <person name="Wilson R.K."/>
            <person name="Brenner S."/>
            <person name="Warren W.C."/>
        </authorList>
    </citation>
    <scope>NUCLEOTIDE SEQUENCE [LARGE SCALE GENOMIC DNA]</scope>
</reference>
<reference evidence="9" key="1">
    <citation type="journal article" date="2006" name="Science">
        <title>Ancient noncoding elements conserved in the human genome.</title>
        <authorList>
            <person name="Venkatesh B."/>
            <person name="Kirkness E.F."/>
            <person name="Loh Y.H."/>
            <person name="Halpern A.L."/>
            <person name="Lee A.P."/>
            <person name="Johnson J."/>
            <person name="Dandona N."/>
            <person name="Viswanathan L.D."/>
            <person name="Tay A."/>
            <person name="Venter J.C."/>
            <person name="Strausberg R.L."/>
            <person name="Brenner S."/>
        </authorList>
    </citation>
    <scope>NUCLEOTIDE SEQUENCE [LARGE SCALE GENOMIC DNA]</scope>
</reference>
<dbReference type="PROSITE" id="PS50923">
    <property type="entry name" value="SUSHI"/>
    <property type="match status" value="1"/>
</dbReference>
<name>A0A4W3GZJ3_CALMI</name>
<evidence type="ECO:0000256" key="5">
    <source>
        <dbReference type="ARBA" id="ARBA00023180"/>
    </source>
</evidence>
<dbReference type="PANTHER" id="PTHR46393">
    <property type="entry name" value="SUSHI DOMAIN-CONTAINING PROTEIN"/>
    <property type="match status" value="1"/>
</dbReference>
<evidence type="ECO:0000256" key="1">
    <source>
        <dbReference type="ARBA" id="ARBA00022659"/>
    </source>
</evidence>
<keyword evidence="3" id="KW-0677">Repeat</keyword>
<evidence type="ECO:0000313" key="8">
    <source>
        <dbReference type="Ensembl" id="ENSCMIP00000003264.1"/>
    </source>
</evidence>
<dbReference type="GeneTree" id="ENSGT01030000240185"/>
<evidence type="ECO:0000256" key="3">
    <source>
        <dbReference type="ARBA" id="ARBA00022737"/>
    </source>
</evidence>
<keyword evidence="5" id="KW-0325">Glycoprotein</keyword>
<feature type="domain" description="Sushi" evidence="7">
    <location>
        <begin position="6"/>
        <end position="63"/>
    </location>
</feature>
<dbReference type="Pfam" id="PF00084">
    <property type="entry name" value="Sushi"/>
    <property type="match status" value="1"/>
</dbReference>